<feature type="domain" description="Corticotropin-releasing factor binding protein N-terminal" evidence="6">
    <location>
        <begin position="6"/>
        <end position="62"/>
    </location>
</feature>
<evidence type="ECO:0000256" key="2">
    <source>
        <dbReference type="ARBA" id="ARBA00022525"/>
    </source>
</evidence>
<dbReference type="InterPro" id="IPR056178">
    <property type="entry name" value="CRF-BP_C"/>
</dbReference>
<dbReference type="GO" id="GO:0051424">
    <property type="term" value="F:corticotropin-releasing hormone binding"/>
    <property type="evidence" value="ECO:0007669"/>
    <property type="project" value="InterPro"/>
</dbReference>
<comment type="caution">
    <text evidence="8">The sequence shown here is derived from an EMBL/GenBank/DDBJ whole genome shotgun (WGS) entry which is preliminary data.</text>
</comment>
<keyword evidence="9" id="KW-1185">Reference proteome</keyword>
<keyword evidence="4" id="KW-1015">Disulfide bond</keyword>
<proteinExistence type="predicted"/>
<comment type="subcellular location">
    <subcellularLocation>
        <location evidence="1">Secreted</location>
    </subcellularLocation>
</comment>
<organism evidence="8 9">
    <name type="scientific">Solea senegalensis</name>
    <name type="common">Senegalese sole</name>
    <dbReference type="NCBI Taxonomy" id="28829"/>
    <lineage>
        <taxon>Eukaryota</taxon>
        <taxon>Metazoa</taxon>
        <taxon>Chordata</taxon>
        <taxon>Craniata</taxon>
        <taxon>Vertebrata</taxon>
        <taxon>Euteleostomi</taxon>
        <taxon>Actinopterygii</taxon>
        <taxon>Neopterygii</taxon>
        <taxon>Teleostei</taxon>
        <taxon>Neoteleostei</taxon>
        <taxon>Acanthomorphata</taxon>
        <taxon>Carangaria</taxon>
        <taxon>Pleuronectiformes</taxon>
        <taxon>Pleuronectoidei</taxon>
        <taxon>Soleidae</taxon>
        <taxon>Solea</taxon>
    </lineage>
</organism>
<accession>A0AAV6QFI2</accession>
<evidence type="ECO:0000313" key="9">
    <source>
        <dbReference type="Proteomes" id="UP000693946"/>
    </source>
</evidence>
<dbReference type="AlphaFoldDB" id="A0AAV6QFI2"/>
<dbReference type="GO" id="GO:0005615">
    <property type="term" value="C:extracellular space"/>
    <property type="evidence" value="ECO:0007669"/>
    <property type="project" value="TreeGrafter"/>
</dbReference>
<feature type="domain" description="Corticotropin-releasing factor binding protein N-terminal" evidence="6">
    <location>
        <begin position="130"/>
        <end position="255"/>
    </location>
</feature>
<evidence type="ECO:0000259" key="6">
    <source>
        <dbReference type="Pfam" id="PF05428"/>
    </source>
</evidence>
<feature type="domain" description="Corticotropin-releasing factor binding protein C-terminal" evidence="7">
    <location>
        <begin position="263"/>
        <end position="387"/>
    </location>
</feature>
<keyword evidence="2" id="KW-0964">Secreted</keyword>
<evidence type="ECO:0000256" key="3">
    <source>
        <dbReference type="ARBA" id="ARBA00022729"/>
    </source>
</evidence>
<dbReference type="PANTHER" id="PTHR10278">
    <property type="entry name" value="CORTICOTROPIN-RELEASING FACTOR-BINDING PROTEIN"/>
    <property type="match status" value="1"/>
</dbReference>
<dbReference type="GO" id="GO:0051460">
    <property type="term" value="P:negative regulation of corticotropin secretion"/>
    <property type="evidence" value="ECO:0007669"/>
    <property type="project" value="TreeGrafter"/>
</dbReference>
<dbReference type="PANTHER" id="PTHR10278:SF0">
    <property type="entry name" value="CORTICOTROPIN-RELEASING FACTOR-BINDING PROTEIN"/>
    <property type="match status" value="1"/>
</dbReference>
<dbReference type="Pfam" id="PF05428">
    <property type="entry name" value="CRF-BP_N"/>
    <property type="match status" value="2"/>
</dbReference>
<gene>
    <name evidence="8" type="ORF">JOB18_022413</name>
</gene>
<dbReference type="EMBL" id="JAGKHQ010000017">
    <property type="protein sequence ID" value="KAG7489873.1"/>
    <property type="molecule type" value="Genomic_DNA"/>
</dbReference>
<sequence>MVQADSSGCWDLLAGDGYSTLVTPRPQLACAAFIIANEPSEVITLELSDISIDRGTEDFIKLPPHSRSRYSPHTLLQKTLNMSLPLRAQLLLFLISLSSKMGISRYIEDSESSEELDSLFGVDQKIKEDFIYRRPLRCLDMLATDGAFTFVASQPQLACAAFIIAEPTQVISVELSDVNIDCSAGDFIKMFDGWVLKGEKFPNSQDHQLPLHQRYTDYCSNPATGATSRSSQNVAMVFFRIHSPGSAFTLVVKKIHNPFPCNVMSQRPEGSFTMVLPHQRRNCSFSIIYPVEIKLTELSLGQAKSNELLPQRQVWSGCSGSGDYVELLGGNGIDTSKMFPVADLCFSLRGLAQMKVGCDNSVVRLVSSGNYINRVSFQYRLLGRNELPKNRENSLENFCSLE</sequence>
<dbReference type="Pfam" id="PF23541">
    <property type="entry name" value="CRF-BP_C"/>
    <property type="match status" value="1"/>
</dbReference>
<evidence type="ECO:0000256" key="1">
    <source>
        <dbReference type="ARBA" id="ARBA00004613"/>
    </source>
</evidence>
<evidence type="ECO:0000256" key="4">
    <source>
        <dbReference type="ARBA" id="ARBA00023157"/>
    </source>
</evidence>
<evidence type="ECO:0000313" key="8">
    <source>
        <dbReference type="EMBL" id="KAG7489873.1"/>
    </source>
</evidence>
<keyword evidence="5" id="KW-0325">Glycoprotein</keyword>
<protein>
    <submittedName>
        <fullName evidence="8">Corticotropin-releasing factor-binding protein-like</fullName>
    </submittedName>
</protein>
<dbReference type="InterPro" id="IPR008435">
    <property type="entry name" value="CRF-bd"/>
</dbReference>
<keyword evidence="3" id="KW-0732">Signal</keyword>
<evidence type="ECO:0000259" key="7">
    <source>
        <dbReference type="Pfam" id="PF23541"/>
    </source>
</evidence>
<dbReference type="GO" id="GO:0009755">
    <property type="term" value="P:hormone-mediated signaling pathway"/>
    <property type="evidence" value="ECO:0007669"/>
    <property type="project" value="TreeGrafter"/>
</dbReference>
<reference evidence="8 9" key="1">
    <citation type="journal article" date="2021" name="Sci. Rep.">
        <title>Chromosome anchoring in Senegalese sole (Solea senegalensis) reveals sex-associated markers and genome rearrangements in flatfish.</title>
        <authorList>
            <person name="Guerrero-Cozar I."/>
            <person name="Gomez-Garrido J."/>
            <person name="Berbel C."/>
            <person name="Martinez-Blanch J.F."/>
            <person name="Alioto T."/>
            <person name="Claros M.G."/>
            <person name="Gagnaire P.A."/>
            <person name="Manchado M."/>
        </authorList>
    </citation>
    <scope>NUCLEOTIDE SEQUENCE [LARGE SCALE GENOMIC DNA]</scope>
    <source>
        <strain evidence="8">Sse05_10M</strain>
    </source>
</reference>
<name>A0AAV6QFI2_SOLSE</name>
<evidence type="ECO:0000256" key="5">
    <source>
        <dbReference type="ARBA" id="ARBA00023180"/>
    </source>
</evidence>
<dbReference type="Proteomes" id="UP000693946">
    <property type="component" value="Linkage Group LG5"/>
</dbReference>
<dbReference type="InterPro" id="IPR056177">
    <property type="entry name" value="CRF-BP_N"/>
</dbReference>